<name>A0A3G4ZW37_9VIRU</name>
<dbReference type="PROSITE" id="PS50088">
    <property type="entry name" value="ANK_REPEAT"/>
    <property type="match status" value="1"/>
</dbReference>
<evidence type="ECO:0000256" key="1">
    <source>
        <dbReference type="ARBA" id="ARBA00022737"/>
    </source>
</evidence>
<accession>A0A3G4ZW37</accession>
<organism evidence="3">
    <name type="scientific">Faunusvirus sp</name>
    <dbReference type="NCBI Taxonomy" id="2487766"/>
    <lineage>
        <taxon>Viruses</taxon>
        <taxon>Varidnaviria</taxon>
        <taxon>Bamfordvirae</taxon>
        <taxon>Nucleocytoviricota</taxon>
        <taxon>Megaviricetes</taxon>
        <taxon>Imitervirales</taxon>
        <taxon>Mimiviridae</taxon>
    </lineage>
</organism>
<proteinExistence type="predicted"/>
<protein>
    <submittedName>
        <fullName evidence="3">Uncharacterized protein</fullName>
    </submittedName>
</protein>
<dbReference type="PANTHER" id="PTHR24173:SF83">
    <property type="entry name" value="SOCS BOX DOMAIN-CONTAINING PROTEIN"/>
    <property type="match status" value="1"/>
</dbReference>
<keyword evidence="1" id="KW-0677">Repeat</keyword>
<evidence type="ECO:0000313" key="3">
    <source>
        <dbReference type="EMBL" id="AYV79118.1"/>
    </source>
</evidence>
<dbReference type="InterPro" id="IPR036770">
    <property type="entry name" value="Ankyrin_rpt-contain_sf"/>
</dbReference>
<dbReference type="Gene3D" id="1.25.40.20">
    <property type="entry name" value="Ankyrin repeat-containing domain"/>
    <property type="match status" value="1"/>
</dbReference>
<reference evidence="3" key="1">
    <citation type="submission" date="2018-10" db="EMBL/GenBank/DDBJ databases">
        <title>Hidden diversity of soil giant viruses.</title>
        <authorList>
            <person name="Schulz F."/>
            <person name="Alteio L."/>
            <person name="Goudeau D."/>
            <person name="Ryan E.M."/>
            <person name="Malmstrom R.R."/>
            <person name="Blanchard J."/>
            <person name="Woyke T."/>
        </authorList>
    </citation>
    <scope>NUCLEOTIDE SEQUENCE</scope>
    <source>
        <strain evidence="3">FNV1</strain>
    </source>
</reference>
<evidence type="ECO:0000256" key="2">
    <source>
        <dbReference type="ARBA" id="ARBA00023043"/>
    </source>
</evidence>
<dbReference type="Pfam" id="PF00023">
    <property type="entry name" value="Ank"/>
    <property type="match status" value="2"/>
</dbReference>
<dbReference type="SUPFAM" id="SSF48403">
    <property type="entry name" value="Ankyrin repeat"/>
    <property type="match status" value="1"/>
</dbReference>
<dbReference type="EMBL" id="MK072133">
    <property type="protein sequence ID" value="AYV79118.1"/>
    <property type="molecule type" value="Genomic_DNA"/>
</dbReference>
<dbReference type="PANTHER" id="PTHR24173">
    <property type="entry name" value="ANKYRIN REPEAT CONTAINING"/>
    <property type="match status" value="1"/>
</dbReference>
<dbReference type="InterPro" id="IPR002110">
    <property type="entry name" value="Ankyrin_rpt"/>
</dbReference>
<keyword evidence="2" id="KW-0040">ANK repeat</keyword>
<sequence length="196" mass="22438">MATAIEHAQEFARLLRTRDETKCIKYIDEYNDFYDIAVNKDRNSLYTPLTFACFYGLKQVALKLIHAGANVNLVSKIYTPLYCACGYYGDNNIVTELIRQGVDINYKYKKCSPLLLALTFEKLDIIITLIKAGANFLDIIDKHDHLTQKIMLCIRDAYRLRIKSVIDDNTNDNAMAISFKTIYVSGIIDIISKFII</sequence>
<dbReference type="SMART" id="SM00248">
    <property type="entry name" value="ANK"/>
    <property type="match status" value="3"/>
</dbReference>
<gene>
    <name evidence="3" type="ORF">Faunusvirus2_65</name>
</gene>